<dbReference type="EMBL" id="RBNJ01029733">
    <property type="protein sequence ID" value="RUS13481.1"/>
    <property type="molecule type" value="Genomic_DNA"/>
</dbReference>
<feature type="compositionally biased region" description="Polar residues" evidence="1">
    <location>
        <begin position="57"/>
        <end position="71"/>
    </location>
</feature>
<feature type="region of interest" description="Disordered" evidence="1">
    <location>
        <begin position="40"/>
        <end position="124"/>
    </location>
</feature>
<comment type="caution">
    <text evidence="2">The sequence shown here is derived from an EMBL/GenBank/DDBJ whole genome shotgun (WGS) entry which is preliminary data.</text>
</comment>
<evidence type="ECO:0000256" key="1">
    <source>
        <dbReference type="SAM" id="MobiDB-lite"/>
    </source>
</evidence>
<feature type="region of interest" description="Disordered" evidence="1">
    <location>
        <begin position="243"/>
        <end position="270"/>
    </location>
</feature>
<gene>
    <name evidence="2" type="ORF">BC938DRAFT_477840</name>
</gene>
<organism evidence="2 3">
    <name type="scientific">Jimgerdemannia flammicorona</name>
    <dbReference type="NCBI Taxonomy" id="994334"/>
    <lineage>
        <taxon>Eukaryota</taxon>
        <taxon>Fungi</taxon>
        <taxon>Fungi incertae sedis</taxon>
        <taxon>Mucoromycota</taxon>
        <taxon>Mucoromycotina</taxon>
        <taxon>Endogonomycetes</taxon>
        <taxon>Endogonales</taxon>
        <taxon>Endogonaceae</taxon>
        <taxon>Jimgerdemannia</taxon>
    </lineage>
</organism>
<reference evidence="2 3" key="1">
    <citation type="journal article" date="2018" name="New Phytol.">
        <title>Phylogenomics of Endogonaceae and evolution of mycorrhizas within Mucoromycota.</title>
        <authorList>
            <person name="Chang Y."/>
            <person name="Desiro A."/>
            <person name="Na H."/>
            <person name="Sandor L."/>
            <person name="Lipzen A."/>
            <person name="Clum A."/>
            <person name="Barry K."/>
            <person name="Grigoriev I.V."/>
            <person name="Martin F.M."/>
            <person name="Stajich J.E."/>
            <person name="Smith M.E."/>
            <person name="Bonito G."/>
            <person name="Spatafora J.W."/>
        </authorList>
    </citation>
    <scope>NUCLEOTIDE SEQUENCE [LARGE SCALE GENOMIC DNA]</scope>
    <source>
        <strain evidence="2 3">AD002</strain>
    </source>
</reference>
<protein>
    <submittedName>
        <fullName evidence="2">Uncharacterized protein</fullName>
    </submittedName>
</protein>
<dbReference type="Proteomes" id="UP000274822">
    <property type="component" value="Unassembled WGS sequence"/>
</dbReference>
<dbReference type="AlphaFoldDB" id="A0A433P7H3"/>
<accession>A0A433P7H3</accession>
<sequence length="459" mass="50774">MNCDEDALAASRSLEEELLGAGQTLGASLSSSLAAELHSVYTPPKKPIHPRVKLGRSFSSRQSNRSAGSRTDSIDEEDESSARSLFEGDDNNSSVMEEEVDDEPADKVNGHHQNGYYDDDDMPMGRNGLPIGVSRALADVDEMLSSASSPGPSPVPWASHLNHSYQRSRRSSYASSWGTADDDDDPFEGLKRQLEDVNNTVWETKALHKRLINSLLADESLQLSRGPTSQPSLLSALANSNLSSTNIRSSSPTPSFTSSQQPSSLASFTSSYSPPLELVVTSVVNLLERRARDRDRHLTMLRSIDKSLRTEAAWLTPEVLEDVDKSLAALSAMLTDPAQQFVDPLPTMRSLRADTLLMTDSLEELKEHMYVNKKQSQELGSRLRIIAKTVHEIRRDVHATNKYLAESSDEDAVILERGEVQERIKQIMWGLDDLDEKSSKEIRRMSEFWGVAEREAGGS</sequence>
<keyword evidence="3" id="KW-1185">Reference proteome</keyword>
<name>A0A433P7H3_9FUNG</name>
<evidence type="ECO:0000313" key="2">
    <source>
        <dbReference type="EMBL" id="RUS13481.1"/>
    </source>
</evidence>
<evidence type="ECO:0000313" key="3">
    <source>
        <dbReference type="Proteomes" id="UP000274822"/>
    </source>
</evidence>
<proteinExistence type="predicted"/>